<evidence type="ECO:0000259" key="2">
    <source>
        <dbReference type="Pfam" id="PF02698"/>
    </source>
</evidence>
<name>A0AAV2YK28_9STRA</name>
<sequence length="308" mass="33521">MEAMAEAQERRRSSGKMAVSSALGVRPRMKGTLLPQDSLRARKAGKEARDNRLLAAAGLDLFRRGLAFDGVLPELVEPRHPAVTPNLNSIPENGVGDSEDMSSQAIVIIGGSLNNRGEVGPWLPNRIACGIQLYWKVMKTFAEQQANALCYVIPISGDANEQAVMEEERTRESLVGAGISSHHIVMDCTASSMIENTVLLARLLARLHIQKVHVVTSEFQAPRVKLCIDGVLGALDDLGFSVAYYCAPDDLSSAERAQRDMAEQTLMLKTQKQLHEAINQVRSLAQNGLLSNPTSRHSTRSPSRLSAS</sequence>
<proteinExistence type="predicted"/>
<dbReference type="Proteomes" id="UP001146120">
    <property type="component" value="Unassembled WGS sequence"/>
</dbReference>
<dbReference type="EMBL" id="DAKRPA010000249">
    <property type="protein sequence ID" value="DAZ94471.1"/>
    <property type="molecule type" value="Genomic_DNA"/>
</dbReference>
<feature type="region of interest" description="Disordered" evidence="1">
    <location>
        <begin position="289"/>
        <end position="308"/>
    </location>
</feature>
<reference evidence="3" key="1">
    <citation type="submission" date="2022-11" db="EMBL/GenBank/DDBJ databases">
        <authorList>
            <person name="Morgan W.R."/>
            <person name="Tartar A."/>
        </authorList>
    </citation>
    <scope>NUCLEOTIDE SEQUENCE</scope>
    <source>
        <strain evidence="3">ARSEF 373</strain>
    </source>
</reference>
<feature type="domain" description="DUF218" evidence="2">
    <location>
        <begin position="104"/>
        <end position="250"/>
    </location>
</feature>
<dbReference type="PANTHER" id="PTHR30336:SF20">
    <property type="entry name" value="DUF218 DOMAIN-CONTAINING PROTEIN"/>
    <property type="match status" value="1"/>
</dbReference>
<organism evidence="3 4">
    <name type="scientific">Lagenidium giganteum</name>
    <dbReference type="NCBI Taxonomy" id="4803"/>
    <lineage>
        <taxon>Eukaryota</taxon>
        <taxon>Sar</taxon>
        <taxon>Stramenopiles</taxon>
        <taxon>Oomycota</taxon>
        <taxon>Peronosporomycetes</taxon>
        <taxon>Pythiales</taxon>
        <taxon>Pythiaceae</taxon>
    </lineage>
</organism>
<dbReference type="InterPro" id="IPR003848">
    <property type="entry name" value="DUF218"/>
</dbReference>
<feature type="compositionally biased region" description="Low complexity" evidence="1">
    <location>
        <begin position="291"/>
        <end position="308"/>
    </location>
</feature>
<keyword evidence="4" id="KW-1185">Reference proteome</keyword>
<comment type="caution">
    <text evidence="3">The sequence shown here is derived from an EMBL/GenBank/DDBJ whole genome shotgun (WGS) entry which is preliminary data.</text>
</comment>
<evidence type="ECO:0000313" key="4">
    <source>
        <dbReference type="Proteomes" id="UP001146120"/>
    </source>
</evidence>
<accession>A0AAV2YK28</accession>
<dbReference type="PANTHER" id="PTHR30336">
    <property type="entry name" value="INNER MEMBRANE PROTEIN, PROBABLE PERMEASE"/>
    <property type="match status" value="1"/>
</dbReference>
<dbReference type="Pfam" id="PF02698">
    <property type="entry name" value="DUF218"/>
    <property type="match status" value="1"/>
</dbReference>
<evidence type="ECO:0000256" key="1">
    <source>
        <dbReference type="SAM" id="MobiDB-lite"/>
    </source>
</evidence>
<dbReference type="InterPro" id="IPR051599">
    <property type="entry name" value="Cell_Envelope_Assoc"/>
</dbReference>
<reference evidence="3" key="2">
    <citation type="journal article" date="2023" name="Microbiol Resour">
        <title>Decontamination and Annotation of the Draft Genome Sequence of the Oomycete Lagenidium giganteum ARSEF 373.</title>
        <authorList>
            <person name="Morgan W.R."/>
            <person name="Tartar A."/>
        </authorList>
    </citation>
    <scope>NUCLEOTIDE SEQUENCE</scope>
    <source>
        <strain evidence="3">ARSEF 373</strain>
    </source>
</reference>
<gene>
    <name evidence="3" type="ORF">N0F65_003507</name>
</gene>
<dbReference type="AlphaFoldDB" id="A0AAV2YK28"/>
<evidence type="ECO:0000313" key="3">
    <source>
        <dbReference type="EMBL" id="DAZ94471.1"/>
    </source>
</evidence>
<dbReference type="GO" id="GO:0005886">
    <property type="term" value="C:plasma membrane"/>
    <property type="evidence" value="ECO:0007669"/>
    <property type="project" value="TreeGrafter"/>
</dbReference>
<feature type="region of interest" description="Disordered" evidence="1">
    <location>
        <begin position="1"/>
        <end position="27"/>
    </location>
</feature>
<protein>
    <recommendedName>
        <fullName evidence="2">DUF218 domain-containing protein</fullName>
    </recommendedName>
</protein>